<evidence type="ECO:0000259" key="1">
    <source>
        <dbReference type="Pfam" id="PF12766"/>
    </source>
</evidence>
<sequence>MTSNSSPPDYYDDLDLSFAKAWDLIEPGANKRTSPAHTPVVGSVNASGLAQLRVMVLREADRTLRCLRFHTDSRSPKVGDLKNNNLVSILMYDAAEKLQLRLFGTARLESNGAAVDAAWTESTTFARRCYLAESAPGLTSNVPTSGLPAWIEGKQPSEMQLTEARANFAILWCDITELEWLYLANSGHRRARWTWDEAQQVWSGRWLIP</sequence>
<reference evidence="3" key="1">
    <citation type="submission" date="2019-01" db="EMBL/GenBank/DDBJ databases">
        <title>Sphingorhabdus lacus sp.nov., isolated from an oligotrophic freshwater lake.</title>
        <authorList>
            <person name="Park M."/>
        </authorList>
    </citation>
    <scope>NUCLEOTIDE SEQUENCE [LARGE SCALE GENOMIC DNA]</scope>
    <source>
        <strain evidence="3">IMCC1753</strain>
    </source>
</reference>
<accession>A0A6I6L319</accession>
<protein>
    <submittedName>
        <fullName evidence="2">Flavin-binding protein</fullName>
    </submittedName>
</protein>
<feature type="domain" description="Pyridoxamine 5'-phosphate oxidase Alr4036 family FMN-binding" evidence="1">
    <location>
        <begin position="30"/>
        <end position="108"/>
    </location>
</feature>
<dbReference type="GO" id="GO:0010181">
    <property type="term" value="F:FMN binding"/>
    <property type="evidence" value="ECO:0007669"/>
    <property type="project" value="InterPro"/>
</dbReference>
<dbReference type="EMBL" id="CP035733">
    <property type="protein sequence ID" value="QGY79799.1"/>
    <property type="molecule type" value="Genomic_DNA"/>
</dbReference>
<dbReference type="KEGG" id="slaa:EUU25_03725"/>
<dbReference type="SUPFAM" id="SSF50475">
    <property type="entry name" value="FMN-binding split barrel"/>
    <property type="match status" value="1"/>
</dbReference>
<keyword evidence="3" id="KW-1185">Reference proteome</keyword>
<gene>
    <name evidence="2" type="ORF">EUU25_03725</name>
</gene>
<dbReference type="InterPro" id="IPR024624">
    <property type="entry name" value="Pyridox_Oxase_Alr4036_FMN-bd"/>
</dbReference>
<dbReference type="RefSeq" id="WP_158898405.1">
    <property type="nucleotide sequence ID" value="NZ_CP035733.1"/>
</dbReference>
<proteinExistence type="predicted"/>
<dbReference type="AlphaFoldDB" id="A0A6I6L319"/>
<name>A0A6I6L319_9SPHN</name>
<evidence type="ECO:0000313" key="3">
    <source>
        <dbReference type="Proteomes" id="UP000428803"/>
    </source>
</evidence>
<evidence type="ECO:0000313" key="2">
    <source>
        <dbReference type="EMBL" id="QGY79799.1"/>
    </source>
</evidence>
<dbReference type="InterPro" id="IPR012349">
    <property type="entry name" value="Split_barrel_FMN-bd"/>
</dbReference>
<dbReference type="Proteomes" id="UP000428803">
    <property type="component" value="Chromosome"/>
</dbReference>
<dbReference type="OrthoDB" id="5120525at2"/>
<organism evidence="2 3">
    <name type="scientific">Sphingorhabdus lacus</name>
    <dbReference type="NCBI Taxonomy" id="392610"/>
    <lineage>
        <taxon>Bacteria</taxon>
        <taxon>Pseudomonadati</taxon>
        <taxon>Pseudomonadota</taxon>
        <taxon>Alphaproteobacteria</taxon>
        <taxon>Sphingomonadales</taxon>
        <taxon>Sphingomonadaceae</taxon>
        <taxon>Sphingorhabdus</taxon>
    </lineage>
</organism>
<dbReference type="Pfam" id="PF12766">
    <property type="entry name" value="Pyridox_oxase_2"/>
    <property type="match status" value="1"/>
</dbReference>
<dbReference type="Gene3D" id="2.30.110.10">
    <property type="entry name" value="Electron Transport, Fmn-binding Protein, Chain A"/>
    <property type="match status" value="1"/>
</dbReference>